<dbReference type="EMBL" id="PKPP01003741">
    <property type="protein sequence ID" value="PWA67900.1"/>
    <property type="molecule type" value="Genomic_DNA"/>
</dbReference>
<proteinExistence type="predicted"/>
<dbReference type="InterPro" id="IPR045282">
    <property type="entry name" value="At4g08330-like"/>
</dbReference>
<dbReference type="AlphaFoldDB" id="A0A2U1N2Z4"/>
<reference evidence="1 2" key="1">
    <citation type="journal article" date="2018" name="Mol. Plant">
        <title>The genome of Artemisia annua provides insight into the evolution of Asteraceae family and artemisinin biosynthesis.</title>
        <authorList>
            <person name="Shen Q."/>
            <person name="Zhang L."/>
            <person name="Liao Z."/>
            <person name="Wang S."/>
            <person name="Yan T."/>
            <person name="Shi P."/>
            <person name="Liu M."/>
            <person name="Fu X."/>
            <person name="Pan Q."/>
            <person name="Wang Y."/>
            <person name="Lv Z."/>
            <person name="Lu X."/>
            <person name="Zhang F."/>
            <person name="Jiang W."/>
            <person name="Ma Y."/>
            <person name="Chen M."/>
            <person name="Hao X."/>
            <person name="Li L."/>
            <person name="Tang Y."/>
            <person name="Lv G."/>
            <person name="Zhou Y."/>
            <person name="Sun X."/>
            <person name="Brodelius P.E."/>
            <person name="Rose J.K.C."/>
            <person name="Tang K."/>
        </authorList>
    </citation>
    <scope>NUCLEOTIDE SEQUENCE [LARGE SCALE GENOMIC DNA]</scope>
    <source>
        <strain evidence="2">cv. Huhao1</strain>
        <tissue evidence="1">Leaf</tissue>
    </source>
</reference>
<sequence length="209" mass="23486">MHSLYQKVQEKKTDKNIGFGLTNSDRSVQNMLLYLTHSTTQLTLPILLTLVNRCHLVALYELRKNALISHPVVQLCRCGACGYDLNLSSSARNTSTIGSKYGKSIKTGMISFFCIDESRFTQIEEFQCVPYFISEHFCGLFRRKTKLLCRKCNNHIGNAYNDNTSSYPLVADGSDSTSSTETSSYRKYDVRIRAVQPSSSLESGLPILV</sequence>
<dbReference type="PANTHER" id="PTHR33674:SF8">
    <property type="entry name" value="OS01G0833400 PROTEIN"/>
    <property type="match status" value="1"/>
</dbReference>
<name>A0A2U1N2Z4_ARTAN</name>
<protein>
    <submittedName>
        <fullName evidence="1">Uncharacterized protein</fullName>
    </submittedName>
</protein>
<evidence type="ECO:0000313" key="2">
    <source>
        <dbReference type="Proteomes" id="UP000245207"/>
    </source>
</evidence>
<dbReference type="Pfam" id="PF24046">
    <property type="entry name" value="At4g08330"/>
    <property type="match status" value="1"/>
</dbReference>
<dbReference type="PANTHER" id="PTHR33674">
    <property type="entry name" value="METHIONINE-S-OXIDE REDUCTASE"/>
    <property type="match status" value="1"/>
</dbReference>
<gene>
    <name evidence="1" type="ORF">CTI12_AA313690</name>
</gene>
<evidence type="ECO:0000313" key="1">
    <source>
        <dbReference type="EMBL" id="PWA67900.1"/>
    </source>
</evidence>
<comment type="caution">
    <text evidence="1">The sequence shown here is derived from an EMBL/GenBank/DDBJ whole genome shotgun (WGS) entry which is preliminary data.</text>
</comment>
<organism evidence="1 2">
    <name type="scientific">Artemisia annua</name>
    <name type="common">Sweet wormwood</name>
    <dbReference type="NCBI Taxonomy" id="35608"/>
    <lineage>
        <taxon>Eukaryota</taxon>
        <taxon>Viridiplantae</taxon>
        <taxon>Streptophyta</taxon>
        <taxon>Embryophyta</taxon>
        <taxon>Tracheophyta</taxon>
        <taxon>Spermatophyta</taxon>
        <taxon>Magnoliopsida</taxon>
        <taxon>eudicotyledons</taxon>
        <taxon>Gunneridae</taxon>
        <taxon>Pentapetalae</taxon>
        <taxon>asterids</taxon>
        <taxon>campanulids</taxon>
        <taxon>Asterales</taxon>
        <taxon>Asteraceae</taxon>
        <taxon>Asteroideae</taxon>
        <taxon>Anthemideae</taxon>
        <taxon>Artemisiinae</taxon>
        <taxon>Artemisia</taxon>
    </lineage>
</organism>
<keyword evidence="2" id="KW-1185">Reference proteome</keyword>
<accession>A0A2U1N2Z4</accession>
<dbReference type="STRING" id="35608.A0A2U1N2Z4"/>
<dbReference type="OrthoDB" id="1907500at2759"/>
<dbReference type="Proteomes" id="UP000245207">
    <property type="component" value="Unassembled WGS sequence"/>
</dbReference>